<proteinExistence type="predicted"/>
<evidence type="ECO:0000313" key="3">
    <source>
        <dbReference type="Proteomes" id="UP000616769"/>
    </source>
</evidence>
<organism evidence="2 3">
    <name type="scientific">Sarcoptes scabiei</name>
    <name type="common">Itch mite</name>
    <name type="synonym">Acarus scabiei</name>
    <dbReference type="NCBI Taxonomy" id="52283"/>
    <lineage>
        <taxon>Eukaryota</taxon>
        <taxon>Metazoa</taxon>
        <taxon>Ecdysozoa</taxon>
        <taxon>Arthropoda</taxon>
        <taxon>Chelicerata</taxon>
        <taxon>Arachnida</taxon>
        <taxon>Acari</taxon>
        <taxon>Acariformes</taxon>
        <taxon>Sarcoptiformes</taxon>
        <taxon>Astigmata</taxon>
        <taxon>Psoroptidia</taxon>
        <taxon>Sarcoptoidea</taxon>
        <taxon>Sarcoptidae</taxon>
        <taxon>Sarcoptinae</taxon>
        <taxon>Sarcoptes</taxon>
    </lineage>
</organism>
<accession>A0A131ZUX9</accession>
<evidence type="ECO:0000256" key="1">
    <source>
        <dbReference type="SAM" id="MobiDB-lite"/>
    </source>
</evidence>
<comment type="caution">
    <text evidence="2">The sequence shown here is derived from an EMBL/GenBank/DDBJ whole genome shotgun (WGS) entry which is preliminary data.</text>
</comment>
<reference evidence="2 3" key="1">
    <citation type="journal article" date="2015" name="Parasit. Vectors">
        <title>Draft genome of the scabies mite.</title>
        <authorList>
            <person name="Rider S.D.Jr."/>
            <person name="Morgan M.S."/>
            <person name="Arlian L.G."/>
        </authorList>
    </citation>
    <scope>NUCLEOTIDE SEQUENCE [LARGE SCALE GENOMIC DNA]</scope>
    <source>
        <strain evidence="2">Arlian Lab</strain>
    </source>
</reference>
<feature type="compositionally biased region" description="Polar residues" evidence="1">
    <location>
        <begin position="157"/>
        <end position="173"/>
    </location>
</feature>
<feature type="region of interest" description="Disordered" evidence="1">
    <location>
        <begin position="157"/>
        <end position="192"/>
    </location>
</feature>
<protein>
    <submittedName>
        <fullName evidence="2">Uncharacterized protein</fullName>
    </submittedName>
</protein>
<evidence type="ECO:0000313" key="2">
    <source>
        <dbReference type="EMBL" id="KPM02105.1"/>
    </source>
</evidence>
<dbReference type="EMBL" id="JXLN01000950">
    <property type="protein sequence ID" value="KPM02105.1"/>
    <property type="molecule type" value="Genomic_DNA"/>
</dbReference>
<dbReference type="OrthoDB" id="6515946at2759"/>
<name>A0A131ZUX9_SARSC</name>
<dbReference type="VEuPathDB" id="VectorBase:SSCA009378"/>
<gene>
    <name evidence="2" type="ORF">QR98_0005110</name>
</gene>
<dbReference type="AlphaFoldDB" id="A0A131ZUX9"/>
<dbReference type="Proteomes" id="UP000616769">
    <property type="component" value="Unassembled WGS sequence"/>
</dbReference>
<sequence length="519" mass="59151">MVVICVCHPKSRRFRKHRSFILSHDLAFNDTVDELNQNIDCVSQTNDTESILIENHQNTQFDSKIKPNSLNRALPNIPQTSSDTDIIDGSNIFCNNDDAKNQVFSNDRNQIEDGSKIDVDNVSNHAYARIRNVMNDSYLENDTDDYFDATPAVSCSNKLKSSPSHTEQINSSREPFHPAHSPQPPLNIDNLPSNDIIESIEPKKEISYNTISVREPLAKVLAERDKLEHHYNEVEEERLSSFYEEIVSGSVTYSKIDDTRRQNIEPIPSSSNDTAQSQLPLYSLIGKKKKSSHNDNVSNVSSIDVIDNLYTKIMKPKNENNNILLRYSPPPPLPPPLNKETKIQSKAIQNVIKFGTSSVFQDQDQNLNQNHLSDIYRQISERDPGYETVYKEIDKNDDDQNLSDYGYEAIVNDTTYEVVLTDNSYETIQNHNLNSDNDALIDDQADPNYEIISNIKIENYNRTPVTNANNSSNLIRINNNQIIDENTQDTSDLNQNLHFYPKLPPSMSSDENFVIIEHL</sequence>